<reference evidence="2 3" key="1">
    <citation type="submission" date="2018-10" db="EMBL/GenBank/DDBJ databases">
        <title>Draft genome sequence of the microsporidian Tubulinosema ratisbonensis.</title>
        <authorList>
            <person name="Polonais V."/>
            <person name="Peyretaillade E."/>
            <person name="Niehus S."/>
            <person name="Wawrzyniak I."/>
            <person name="Franchet A."/>
            <person name="Gaspin C."/>
            <person name="Reichstadt M."/>
            <person name="Belser C."/>
            <person name="Labadie K."/>
            <person name="Delbac F."/>
            <person name="Ferrandon D."/>
        </authorList>
    </citation>
    <scope>NUCLEOTIDE SEQUENCE [LARGE SCALE GENOMIC DNA]</scope>
    <source>
        <strain evidence="2 3">Franzen</strain>
    </source>
</reference>
<keyword evidence="1" id="KW-1133">Transmembrane helix</keyword>
<comment type="caution">
    <text evidence="2">The sequence shown here is derived from an EMBL/GenBank/DDBJ whole genome shotgun (WGS) entry which is preliminary data.</text>
</comment>
<name>A0A437ALM2_9MICR</name>
<feature type="transmembrane region" description="Helical" evidence="1">
    <location>
        <begin position="483"/>
        <end position="507"/>
    </location>
</feature>
<dbReference type="EMBL" id="RCSS01000316">
    <property type="protein sequence ID" value="RVD92081.1"/>
    <property type="molecule type" value="Genomic_DNA"/>
</dbReference>
<dbReference type="Proteomes" id="UP000282876">
    <property type="component" value="Unassembled WGS sequence"/>
</dbReference>
<dbReference type="AlphaFoldDB" id="A0A437ALM2"/>
<evidence type="ECO:0000313" key="3">
    <source>
        <dbReference type="Proteomes" id="UP000282876"/>
    </source>
</evidence>
<sequence length="508" mass="61248">MLLIHLITVISTDLERNNLKTYFQSLKKEKTEEIRNLNYQNYCLELENVKLIDYSCILEKGPSSEVSRELIKFVKKFKEVINGEWFFELYKTKIDNLKEFYEKASFVLSDDAKKSKTFQSIVHFSKFKNELTQIADKLLTSTNFKSFKKRNMVDFTEFDKHVKKYLNEIFEFEDRLFKTEPSMYEIIMNLIDSPELKKVSAFEYEEDLEISIMTKKLNEFREQFMFINIPLDLNVEKNMMADLYYDSKEVIKIIEESQQDLKSLVTKLEKYIPLDIPDSFAESVDYKKSLIGKAFVELNKLYETQRLRYLQLTSKIQEKAYKLEKNLKENYYLLGEWISFMEFNINLYHAGFSVEETRFCILNNKRRYKNTIPLTIKVLTDDKLIDFHYTIFEDIQKNTTLTAKPFNYIKFYKKVYDFLVKMKFDTKPYDKLFLNDFVRYEEYFQNENLDKLIDDISKAQGRIFLLVTKPFVFFDWVDKYYKMYGWIIKISILIFLILIVRISIFFIN</sequence>
<keyword evidence="3" id="KW-1185">Reference proteome</keyword>
<dbReference type="VEuPathDB" id="MicrosporidiaDB:TUBRATIS_14240"/>
<accession>A0A437ALM2</accession>
<evidence type="ECO:0000256" key="1">
    <source>
        <dbReference type="SAM" id="Phobius"/>
    </source>
</evidence>
<organism evidence="2 3">
    <name type="scientific">Tubulinosema ratisbonensis</name>
    <dbReference type="NCBI Taxonomy" id="291195"/>
    <lineage>
        <taxon>Eukaryota</taxon>
        <taxon>Fungi</taxon>
        <taxon>Fungi incertae sedis</taxon>
        <taxon>Microsporidia</taxon>
        <taxon>Tubulinosematoidea</taxon>
        <taxon>Tubulinosematidae</taxon>
        <taxon>Tubulinosema</taxon>
    </lineage>
</organism>
<gene>
    <name evidence="2" type="ORF">TUBRATIS_14240</name>
</gene>
<proteinExistence type="predicted"/>
<keyword evidence="1" id="KW-0472">Membrane</keyword>
<evidence type="ECO:0000313" key="2">
    <source>
        <dbReference type="EMBL" id="RVD92081.1"/>
    </source>
</evidence>
<keyword evidence="1" id="KW-0812">Transmembrane</keyword>
<protein>
    <submittedName>
        <fullName evidence="2">Uncharacterized protein</fullName>
    </submittedName>
</protein>